<dbReference type="Pfam" id="PF01663">
    <property type="entry name" value="Phosphodiest"/>
    <property type="match status" value="1"/>
</dbReference>
<evidence type="ECO:0000313" key="1">
    <source>
        <dbReference type="EMBL" id="MDT0582000.1"/>
    </source>
</evidence>
<evidence type="ECO:0000313" key="2">
    <source>
        <dbReference type="Proteomes" id="UP001249020"/>
    </source>
</evidence>
<dbReference type="AlphaFoldDB" id="A0AAW8R2B5"/>
<comment type="caution">
    <text evidence="1">The sequence shown here is derived from an EMBL/GenBank/DDBJ whole genome shotgun (WGS) entry which is preliminary data.</text>
</comment>
<dbReference type="Gene3D" id="3.40.720.10">
    <property type="entry name" value="Alkaline Phosphatase, subunit A"/>
    <property type="match status" value="1"/>
</dbReference>
<dbReference type="EMBL" id="JAVRIE010000002">
    <property type="protein sequence ID" value="MDT0582000.1"/>
    <property type="molecule type" value="Genomic_DNA"/>
</dbReference>
<proteinExistence type="predicted"/>
<dbReference type="RefSeq" id="WP_311360792.1">
    <property type="nucleotide sequence ID" value="NZ_JAVRIE010000002.1"/>
</dbReference>
<organism evidence="1 2">
    <name type="scientific">Brumicola blandensis</name>
    <dbReference type="NCBI Taxonomy" id="3075611"/>
    <lineage>
        <taxon>Bacteria</taxon>
        <taxon>Pseudomonadati</taxon>
        <taxon>Pseudomonadota</taxon>
        <taxon>Gammaproteobacteria</taxon>
        <taxon>Alteromonadales</taxon>
        <taxon>Alteromonadaceae</taxon>
        <taxon>Brumicola</taxon>
    </lineage>
</organism>
<dbReference type="InterPro" id="IPR017850">
    <property type="entry name" value="Alkaline_phosphatase_core_sf"/>
</dbReference>
<sequence length="552" mass="61186">MHHSFRLVIAIILFSTVFAINANEKERLVILSIDGLGWHELQTFKDDGTLTSGALVQQDLIINKLQVLATGNTGPSHITAYTGVEPKEGGWVGNTYLVQGQSQKTRQSAFTAVKPHSEIKHVVTKIKNKGLSTACLNAPTVNPNLQCDFQLSFSPRVEPSCGFSLTKTNTKLQCGTDNLAIDSNRSTVTFNNVEVTLKEGAVAPMCWSENEKYFSRLLYKETSREGIKLYVGPKHSVNANDAFHREAPSFVCWPGLIDGNSIRLGKISQSGFYKISLYQHDYAMRLLQYVLSMQQYDVVLAYTSFLDKVQHELLSEVVIDSQGNTINFVENAFAVVSDDLKSIIDSLNKNDSMLAFSDHGFQKSDFVVFPNGLLRPFNKNIQNDKKAAHVLVSGALGHIYTNDMSRSEKEQLKTSLLNLEINGQGVFNFVIERGDEGFSDFNHENSGDIVVMVNPGFSLDPRVPPTDRFIYPSMAKPDEKLKKLLVDIEYLFLSKGTSNRVSPGVHGFNSDVAEIDGIIFGTNTFQVLLESGTRSKKISDVTPLIEKAISAH</sequence>
<reference evidence="1 2" key="1">
    <citation type="submission" date="2023-09" db="EMBL/GenBank/DDBJ databases">
        <authorList>
            <person name="Rey-Velasco X."/>
        </authorList>
    </citation>
    <scope>NUCLEOTIDE SEQUENCE [LARGE SCALE GENOMIC DNA]</scope>
    <source>
        <strain evidence="1 2">W409</strain>
    </source>
</reference>
<name>A0AAW8R2B5_9ALTE</name>
<keyword evidence="2" id="KW-1185">Reference proteome</keyword>
<gene>
    <name evidence="1" type="ORF">RM544_05585</name>
</gene>
<accession>A0AAW8R2B5</accession>
<protein>
    <submittedName>
        <fullName evidence="1">Alkaline phosphatase family protein</fullName>
    </submittedName>
</protein>
<dbReference type="InterPro" id="IPR002591">
    <property type="entry name" value="Phosphodiest/P_Trfase"/>
</dbReference>
<dbReference type="Proteomes" id="UP001249020">
    <property type="component" value="Unassembled WGS sequence"/>
</dbReference>
<dbReference type="SUPFAM" id="SSF53649">
    <property type="entry name" value="Alkaline phosphatase-like"/>
    <property type="match status" value="1"/>
</dbReference>